<reference evidence="1 2" key="1">
    <citation type="journal article" date="2016" name="Sci. Rep.">
        <title>The Dendrobium catenatum Lindl. genome sequence provides insights into polysaccharide synthase, floral development and adaptive evolution.</title>
        <authorList>
            <person name="Zhang G.Q."/>
            <person name="Xu Q."/>
            <person name="Bian C."/>
            <person name="Tsai W.C."/>
            <person name="Yeh C.M."/>
            <person name="Liu K.W."/>
            <person name="Yoshida K."/>
            <person name="Zhang L.S."/>
            <person name="Chang S.B."/>
            <person name="Chen F."/>
            <person name="Shi Y."/>
            <person name="Su Y.Y."/>
            <person name="Zhang Y.Q."/>
            <person name="Chen L.J."/>
            <person name="Yin Y."/>
            <person name="Lin M."/>
            <person name="Huang H."/>
            <person name="Deng H."/>
            <person name="Wang Z.W."/>
            <person name="Zhu S.L."/>
            <person name="Zhao X."/>
            <person name="Deng C."/>
            <person name="Niu S.C."/>
            <person name="Huang J."/>
            <person name="Wang M."/>
            <person name="Liu G.H."/>
            <person name="Yang H.J."/>
            <person name="Xiao X.J."/>
            <person name="Hsiao Y.Y."/>
            <person name="Wu W.L."/>
            <person name="Chen Y.Y."/>
            <person name="Mitsuda N."/>
            <person name="Ohme-Takagi M."/>
            <person name="Luo Y.B."/>
            <person name="Van de Peer Y."/>
            <person name="Liu Z.J."/>
        </authorList>
    </citation>
    <scope>NUCLEOTIDE SEQUENCE [LARGE SCALE GENOMIC DNA]</scope>
    <source>
        <tissue evidence="1">The whole plant</tissue>
    </source>
</reference>
<evidence type="ECO:0000313" key="1">
    <source>
        <dbReference type="EMBL" id="PKU81973.1"/>
    </source>
</evidence>
<reference evidence="1 2" key="2">
    <citation type="journal article" date="2017" name="Nature">
        <title>The Apostasia genome and the evolution of orchids.</title>
        <authorList>
            <person name="Zhang G.Q."/>
            <person name="Liu K.W."/>
            <person name="Li Z."/>
            <person name="Lohaus R."/>
            <person name="Hsiao Y.Y."/>
            <person name="Niu S.C."/>
            <person name="Wang J.Y."/>
            <person name="Lin Y.C."/>
            <person name="Xu Q."/>
            <person name="Chen L.J."/>
            <person name="Yoshida K."/>
            <person name="Fujiwara S."/>
            <person name="Wang Z.W."/>
            <person name="Zhang Y.Q."/>
            <person name="Mitsuda N."/>
            <person name="Wang M."/>
            <person name="Liu G.H."/>
            <person name="Pecoraro L."/>
            <person name="Huang H.X."/>
            <person name="Xiao X.J."/>
            <person name="Lin M."/>
            <person name="Wu X.Y."/>
            <person name="Wu W.L."/>
            <person name="Chen Y.Y."/>
            <person name="Chang S.B."/>
            <person name="Sakamoto S."/>
            <person name="Ohme-Takagi M."/>
            <person name="Yagi M."/>
            <person name="Zeng S.J."/>
            <person name="Shen C.Y."/>
            <person name="Yeh C.M."/>
            <person name="Luo Y.B."/>
            <person name="Tsai W.C."/>
            <person name="Van de Peer Y."/>
            <person name="Liu Z.J."/>
        </authorList>
    </citation>
    <scope>NUCLEOTIDE SEQUENCE [LARGE SCALE GENOMIC DNA]</scope>
    <source>
        <tissue evidence="1">The whole plant</tissue>
    </source>
</reference>
<accession>A0A2I0X239</accession>
<name>A0A2I0X239_9ASPA</name>
<evidence type="ECO:0000313" key="2">
    <source>
        <dbReference type="Proteomes" id="UP000233837"/>
    </source>
</evidence>
<gene>
    <name evidence="1" type="ORF">MA16_Dca003990</name>
</gene>
<keyword evidence="2" id="KW-1185">Reference proteome</keyword>
<sequence length="85" mass="9915">MDDPEVDHGLAYNALGKIDILRSPFYEPDGEYDESVEDYINRILYYLAETIDLQKPKTPWLISVTHHRLHHRLLLHQLRSSAPSS</sequence>
<protein>
    <submittedName>
        <fullName evidence="1">Uncharacterized protein</fullName>
    </submittedName>
</protein>
<dbReference type="AlphaFoldDB" id="A0A2I0X239"/>
<proteinExistence type="predicted"/>
<organism evidence="1 2">
    <name type="scientific">Dendrobium catenatum</name>
    <dbReference type="NCBI Taxonomy" id="906689"/>
    <lineage>
        <taxon>Eukaryota</taxon>
        <taxon>Viridiplantae</taxon>
        <taxon>Streptophyta</taxon>
        <taxon>Embryophyta</taxon>
        <taxon>Tracheophyta</taxon>
        <taxon>Spermatophyta</taxon>
        <taxon>Magnoliopsida</taxon>
        <taxon>Liliopsida</taxon>
        <taxon>Asparagales</taxon>
        <taxon>Orchidaceae</taxon>
        <taxon>Epidendroideae</taxon>
        <taxon>Malaxideae</taxon>
        <taxon>Dendrobiinae</taxon>
        <taxon>Dendrobium</taxon>
    </lineage>
</organism>
<dbReference type="Proteomes" id="UP000233837">
    <property type="component" value="Unassembled WGS sequence"/>
</dbReference>
<dbReference type="EMBL" id="KZ502211">
    <property type="protein sequence ID" value="PKU81973.1"/>
    <property type="molecule type" value="Genomic_DNA"/>
</dbReference>